<evidence type="ECO:0000256" key="16">
    <source>
        <dbReference type="SAM" id="MobiDB-lite"/>
    </source>
</evidence>
<keyword evidence="17" id="KW-1185">Reference proteome</keyword>
<dbReference type="CTD" id="79154"/>
<dbReference type="GeneID" id="103269368"/>
<dbReference type="OrthoDB" id="1933717at2759"/>
<dbReference type="InterPro" id="IPR002347">
    <property type="entry name" value="SDR_fam"/>
</dbReference>
<evidence type="ECO:0000256" key="2">
    <source>
        <dbReference type="ARBA" id="ARBA00023002"/>
    </source>
</evidence>
<evidence type="ECO:0000256" key="11">
    <source>
        <dbReference type="ARBA" id="ARBA00075978"/>
    </source>
</evidence>
<evidence type="ECO:0000256" key="5">
    <source>
        <dbReference type="ARBA" id="ARBA00037929"/>
    </source>
</evidence>
<comment type="catalytic activity">
    <reaction evidence="7">
        <text>17beta-estradiol + NADP(+) = estrone + NADPH + H(+)</text>
        <dbReference type="Rhea" id="RHEA:24616"/>
        <dbReference type="ChEBI" id="CHEBI:15378"/>
        <dbReference type="ChEBI" id="CHEBI:16469"/>
        <dbReference type="ChEBI" id="CHEBI:17263"/>
        <dbReference type="ChEBI" id="CHEBI:57783"/>
        <dbReference type="ChEBI" id="CHEBI:58349"/>
        <dbReference type="EC" id="1.1.1.62"/>
    </reaction>
</comment>
<feature type="compositionally biased region" description="Basic and acidic residues" evidence="16">
    <location>
        <begin position="122"/>
        <end position="143"/>
    </location>
</feature>
<dbReference type="EC" id="1.1.1.270" evidence="3"/>
<dbReference type="AlphaFoldDB" id="A0A1U7UGZ4"/>
<comment type="function">
    <text evidence="9">Catalyzes the conversion of the 17-keto group of estrone, 4- and 5-androstenes and 5-alpha-androstanes into their 17-beta-hydroxyl metabolites and the conversion of the 3-keto group of 3-, 3,17- and 3,20- diketosteroids into their 3-hydroxyl metabolites. Exhibits reductive 3-beta-hydroxysteroid dehydrogenase activity toward 5-beta-androstanes, 5-beta-pregnanes, 4-pregnenes and bile acids. May also reduce endogenous and exogenous alpha-dicarbonyl compounds and xenobiotic alicyclic ketones.</text>
</comment>
<dbReference type="Gene3D" id="3.40.50.720">
    <property type="entry name" value="NAD(P)-binding Rossmann-like Domain"/>
    <property type="match status" value="1"/>
</dbReference>
<dbReference type="RefSeq" id="XP_008065136.2">
    <property type="nucleotide sequence ID" value="XM_008066945.2"/>
</dbReference>
<gene>
    <name evidence="18" type="primary">DHRS11</name>
</gene>
<comment type="catalytic activity">
    <reaction evidence="6">
        <text>17beta-estradiol + NAD(+) = estrone + NADH + H(+)</text>
        <dbReference type="Rhea" id="RHEA:24612"/>
        <dbReference type="ChEBI" id="CHEBI:15378"/>
        <dbReference type="ChEBI" id="CHEBI:16469"/>
        <dbReference type="ChEBI" id="CHEBI:17263"/>
        <dbReference type="ChEBI" id="CHEBI:57540"/>
        <dbReference type="ChEBI" id="CHEBI:57945"/>
        <dbReference type="EC" id="1.1.1.62"/>
    </reaction>
</comment>
<protein>
    <recommendedName>
        <fullName evidence="10">Dehydrogenase/reductase SDR family member 11</fullName>
        <ecNumber evidence="3">1.1.1.270</ecNumber>
        <ecNumber evidence="4">1.1.1.62</ecNumber>
    </recommendedName>
    <alternativeName>
        <fullName evidence="11">17-beta-hydroxysteroid dehydrogenase</fullName>
    </alternativeName>
    <alternativeName>
        <fullName evidence="12">3-beta-hydroxysteroid 3-dehydrogenase</fullName>
    </alternativeName>
    <alternativeName>
        <fullName evidence="14">Estradiol 17-beta-dehydrogenase</fullName>
    </alternativeName>
    <alternativeName>
        <fullName evidence="13">Short-chain dehydrogenase/reductase family 24C member 1</fullName>
    </alternativeName>
</protein>
<evidence type="ECO:0000256" key="9">
    <source>
        <dbReference type="ARBA" id="ARBA00054702"/>
    </source>
</evidence>
<evidence type="ECO:0000256" key="7">
    <source>
        <dbReference type="ARBA" id="ARBA00048906"/>
    </source>
</evidence>
<dbReference type="KEGG" id="csyr:103269368"/>
<dbReference type="Proteomes" id="UP000189704">
    <property type="component" value="Unplaced"/>
</dbReference>
<dbReference type="Pfam" id="PF00106">
    <property type="entry name" value="adh_short"/>
    <property type="match status" value="1"/>
</dbReference>
<comment type="similarity">
    <text evidence="1 15">Belongs to the short-chain dehydrogenases/reductases (SDR) family.</text>
</comment>
<evidence type="ECO:0000256" key="4">
    <source>
        <dbReference type="ARBA" id="ARBA00024072"/>
    </source>
</evidence>
<evidence type="ECO:0000313" key="18">
    <source>
        <dbReference type="RefSeq" id="XP_008065136.2"/>
    </source>
</evidence>
<dbReference type="InterPro" id="IPR020904">
    <property type="entry name" value="Sc_DH/Rdtase_CS"/>
</dbReference>
<comment type="catalytic activity">
    <reaction evidence="8">
        <text>a 3beta-hydroxysteroid + NADP(+) = a 3-oxosteroid + NADPH + H(+)</text>
        <dbReference type="Rhea" id="RHEA:34787"/>
        <dbReference type="ChEBI" id="CHEBI:15378"/>
        <dbReference type="ChEBI" id="CHEBI:36836"/>
        <dbReference type="ChEBI" id="CHEBI:47788"/>
        <dbReference type="ChEBI" id="CHEBI:57783"/>
        <dbReference type="ChEBI" id="CHEBI:58349"/>
        <dbReference type="EC" id="1.1.1.270"/>
    </reaction>
</comment>
<evidence type="ECO:0000256" key="1">
    <source>
        <dbReference type="ARBA" id="ARBA00006484"/>
    </source>
</evidence>
<dbReference type="EC" id="1.1.1.62" evidence="4"/>
<evidence type="ECO:0000256" key="13">
    <source>
        <dbReference type="ARBA" id="ARBA00078009"/>
    </source>
</evidence>
<evidence type="ECO:0000256" key="3">
    <source>
        <dbReference type="ARBA" id="ARBA00023621"/>
    </source>
</evidence>
<dbReference type="PROSITE" id="PS00061">
    <property type="entry name" value="ADH_SHORT"/>
    <property type="match status" value="1"/>
</dbReference>
<dbReference type="GO" id="GO:0000253">
    <property type="term" value="F:3-beta-hydroxysteroid 3-dehydrogenase (NADP+) activity"/>
    <property type="evidence" value="ECO:0007669"/>
    <property type="project" value="UniProtKB-EC"/>
</dbReference>
<evidence type="ECO:0000256" key="14">
    <source>
        <dbReference type="ARBA" id="ARBA00078574"/>
    </source>
</evidence>
<dbReference type="CDD" id="cd05343">
    <property type="entry name" value="Mgc4172-like_SDR_c"/>
    <property type="match status" value="1"/>
</dbReference>
<dbReference type="PANTHER" id="PTHR43115:SF4">
    <property type="entry name" value="DEHYDROGENASE_REDUCTASE SDR FAMILY MEMBER 11"/>
    <property type="match status" value="1"/>
</dbReference>
<dbReference type="PANTHER" id="PTHR43115">
    <property type="entry name" value="DEHYDROGENASE/REDUCTASE SDR FAMILY MEMBER 11"/>
    <property type="match status" value="1"/>
</dbReference>
<dbReference type="FunFam" id="3.40.50.720:FF:000047">
    <property type="entry name" value="NADP-dependent L-serine/L-allo-threonine dehydrogenase"/>
    <property type="match status" value="1"/>
</dbReference>
<keyword evidence="2" id="KW-0560">Oxidoreductase</keyword>
<evidence type="ECO:0000256" key="10">
    <source>
        <dbReference type="ARBA" id="ARBA00069606"/>
    </source>
</evidence>
<accession>A0A1U7UGZ4</accession>
<evidence type="ECO:0000256" key="8">
    <source>
        <dbReference type="ARBA" id="ARBA00052853"/>
    </source>
</evidence>
<proteinExistence type="inferred from homology"/>
<evidence type="ECO:0000256" key="15">
    <source>
        <dbReference type="RuleBase" id="RU000363"/>
    </source>
</evidence>
<dbReference type="InterPro" id="IPR036291">
    <property type="entry name" value="NAD(P)-bd_dom_sf"/>
</dbReference>
<dbReference type="STRING" id="1868482.ENSTSYP00000014391"/>
<evidence type="ECO:0000256" key="12">
    <source>
        <dbReference type="ARBA" id="ARBA00077379"/>
    </source>
</evidence>
<comment type="pathway">
    <text evidence="5">Steroid biosynthesis; estrogen biosynthesis.</text>
</comment>
<dbReference type="PRINTS" id="PR00081">
    <property type="entry name" value="GDHRDH"/>
</dbReference>
<evidence type="ECO:0000256" key="6">
    <source>
        <dbReference type="ARBA" id="ARBA00048022"/>
    </source>
</evidence>
<name>A0A1U7UGZ4_CARSF</name>
<evidence type="ECO:0000313" key="17">
    <source>
        <dbReference type="Proteomes" id="UP000189704"/>
    </source>
</evidence>
<feature type="region of interest" description="Disordered" evidence="16">
    <location>
        <begin position="122"/>
        <end position="181"/>
    </location>
</feature>
<sequence length="447" mass="47699">MAFEFIAVTRCKKREGRLRTLEYAPSGLEQAPAKSRFPCPIGKSSPGKQDHKLPDLPRCPGGRRYGFSAQGRGEGAEPCPRGRRGGADSPGGGAEGAGPCPRGRLGGANGLRLSYGWMRSTAEDRRVDPRPEAGLDGGGRRLGSDASRSVAGAAAVTRERPSFCDPGRGSAIQVPGSPSEAGGRLGTVARAGMERWRDRLALVTGASGGIGAAVARALVQQGLKVVGCARTVGNIEELAAECKSAGYPGTLIPYRCDLSSEEDILSMFSAVRSQYSGVDICINNAGLARPDTLLSGSTRGWKDMFSVNVLALSICTREAYQSMKERNVDDGHIININSMSGHRVLPQSVTHFYSATKYAVTALTEGLRQELREAQTHIRATCISPGVVETQFAFKLHDKDPEMAAATYEHMKCLKPEDVAEAVIYVLSTPPHVQIGDIQMRPTEQVT</sequence>
<dbReference type="GO" id="GO:0004303">
    <property type="term" value="F:estradiol 17-beta-dehydrogenase [NAD(P)+] activity"/>
    <property type="evidence" value="ECO:0007669"/>
    <property type="project" value="UniProtKB-EC"/>
</dbReference>
<dbReference type="SUPFAM" id="SSF51735">
    <property type="entry name" value="NAD(P)-binding Rossmann-fold domains"/>
    <property type="match status" value="1"/>
</dbReference>
<dbReference type="PRINTS" id="PR00080">
    <property type="entry name" value="SDRFAMILY"/>
</dbReference>
<organism evidence="17 18">
    <name type="scientific">Carlito syrichta</name>
    <name type="common">Philippine tarsier</name>
    <name type="synonym">Tarsius syrichta</name>
    <dbReference type="NCBI Taxonomy" id="1868482"/>
    <lineage>
        <taxon>Eukaryota</taxon>
        <taxon>Metazoa</taxon>
        <taxon>Chordata</taxon>
        <taxon>Craniata</taxon>
        <taxon>Vertebrata</taxon>
        <taxon>Euteleostomi</taxon>
        <taxon>Mammalia</taxon>
        <taxon>Eutheria</taxon>
        <taxon>Euarchontoglires</taxon>
        <taxon>Primates</taxon>
        <taxon>Haplorrhini</taxon>
        <taxon>Tarsiiformes</taxon>
        <taxon>Tarsiidae</taxon>
        <taxon>Carlito</taxon>
    </lineage>
</organism>
<reference evidence="18" key="1">
    <citation type="submission" date="2025-08" db="UniProtKB">
        <authorList>
            <consortium name="RefSeq"/>
        </authorList>
    </citation>
    <scope>IDENTIFICATION</scope>
</reference>
<feature type="region of interest" description="Disordered" evidence="16">
    <location>
        <begin position="29"/>
        <end position="105"/>
    </location>
</feature>